<accession>A0AAD7Y1S0</accession>
<evidence type="ECO:0000313" key="1">
    <source>
        <dbReference type="EMBL" id="KAJ8661791.1"/>
    </source>
</evidence>
<organism evidence="1 2">
    <name type="scientific">Lichtheimia ornata</name>
    <dbReference type="NCBI Taxonomy" id="688661"/>
    <lineage>
        <taxon>Eukaryota</taxon>
        <taxon>Fungi</taxon>
        <taxon>Fungi incertae sedis</taxon>
        <taxon>Mucoromycota</taxon>
        <taxon>Mucoromycotina</taxon>
        <taxon>Mucoromycetes</taxon>
        <taxon>Mucorales</taxon>
        <taxon>Lichtheimiaceae</taxon>
        <taxon>Lichtheimia</taxon>
    </lineage>
</organism>
<sequence>MVQITLYYGPLKNQLSRHRFVELNVKACEMLNEAWIFLSQLRYACAKLLAGCIIINKKEAVIANSIEVYERSRTIDVHRERSSIIKGSPSQSSLPPAQTKYPNTWATVLSTTSHRQPTTNKNKITQLKTKCPQSIIKDNITEIIKLAEENEAPSILNHKAVDKHLCKLAGLLSNSIATQTMVVDQIIQASQLKNQGPYKTR</sequence>
<name>A0AAD7Y1S0_9FUNG</name>
<proteinExistence type="predicted"/>
<evidence type="ECO:0000313" key="2">
    <source>
        <dbReference type="Proteomes" id="UP001234581"/>
    </source>
</evidence>
<dbReference type="EMBL" id="JARTCD010000007">
    <property type="protein sequence ID" value="KAJ8661791.1"/>
    <property type="molecule type" value="Genomic_DNA"/>
</dbReference>
<dbReference type="Proteomes" id="UP001234581">
    <property type="component" value="Unassembled WGS sequence"/>
</dbReference>
<dbReference type="RefSeq" id="XP_058346704.1">
    <property type="nucleotide sequence ID" value="XM_058482680.1"/>
</dbReference>
<dbReference type="GeneID" id="83210016"/>
<keyword evidence="2" id="KW-1185">Reference proteome</keyword>
<dbReference type="AlphaFoldDB" id="A0AAD7Y1S0"/>
<reference evidence="1 2" key="1">
    <citation type="submission" date="2023-03" db="EMBL/GenBank/DDBJ databases">
        <title>Genome sequence of Lichtheimia ornata CBS 291.66.</title>
        <authorList>
            <person name="Mohabir J.T."/>
            <person name="Shea T.P."/>
            <person name="Kurbessoian T."/>
            <person name="Berby B."/>
            <person name="Fontaine J."/>
            <person name="Livny J."/>
            <person name="Gnirke A."/>
            <person name="Stajich J.E."/>
            <person name="Cuomo C.A."/>
        </authorList>
    </citation>
    <scope>NUCLEOTIDE SEQUENCE [LARGE SCALE GENOMIC DNA]</scope>
    <source>
        <strain evidence="1">CBS 291.66</strain>
    </source>
</reference>
<comment type="caution">
    <text evidence="1">The sequence shown here is derived from an EMBL/GenBank/DDBJ whole genome shotgun (WGS) entry which is preliminary data.</text>
</comment>
<protein>
    <submittedName>
        <fullName evidence="1">Uncharacterized protein</fullName>
    </submittedName>
</protein>
<gene>
    <name evidence="1" type="ORF">O0I10_002599</name>
</gene>